<dbReference type="GeneID" id="77675624"/>
<keyword evidence="1" id="KW-0812">Transmembrane</keyword>
<dbReference type="AlphaFoldDB" id="A0A086J2Y5"/>
<keyword evidence="1" id="KW-0472">Membrane</keyword>
<keyword evidence="1" id="KW-1133">Transmembrane helix</keyword>
<name>A0A086J2Y5_NEMA1</name>
<feature type="transmembrane region" description="Helical" evidence="1">
    <location>
        <begin position="7"/>
        <end position="26"/>
    </location>
</feature>
<keyword evidence="3" id="KW-1185">Reference proteome</keyword>
<evidence type="ECO:0000256" key="1">
    <source>
        <dbReference type="SAM" id="Phobius"/>
    </source>
</evidence>
<evidence type="ECO:0000313" key="2">
    <source>
        <dbReference type="EMBL" id="KFG26503.1"/>
    </source>
</evidence>
<dbReference type="Proteomes" id="UP000054524">
    <property type="component" value="Unassembled WGS sequence"/>
</dbReference>
<protein>
    <submittedName>
        <fullName evidence="2">Uncharacterized protein</fullName>
    </submittedName>
</protein>
<evidence type="ECO:0000313" key="3">
    <source>
        <dbReference type="Proteomes" id="UP000054524"/>
    </source>
</evidence>
<gene>
    <name evidence="2" type="ORF">NESG_00651</name>
</gene>
<comment type="caution">
    <text evidence="2">The sequence shown here is derived from an EMBL/GenBank/DDBJ whole genome shotgun (WGS) entry which is preliminary data.</text>
</comment>
<organism evidence="2 3">
    <name type="scientific">Nematocida ausubeli (strain ATCC PRA-371 / ERTm2)</name>
    <name type="common">Nematode killer fungus</name>
    <dbReference type="NCBI Taxonomy" id="1913371"/>
    <lineage>
        <taxon>Eukaryota</taxon>
        <taxon>Fungi</taxon>
        <taxon>Fungi incertae sedis</taxon>
        <taxon>Microsporidia</taxon>
        <taxon>Nematocida</taxon>
    </lineage>
</organism>
<sequence length="1051" mass="122244">MTKYIAIYTVIIVFCSILSSMCAIYTECNNSNTAKNNEFMEVVNGSGDTMLPVENYSSDDPMINPCRISSTEDSDISDGTEQSGSPFLLEDMDQSDYITNVPYYSEDLEVLVNEVQAEDVISKFYINEHKKTFYANSQGDKIYIYFTGSEICINNTLYNVYSNYYGSLVYIDSKIAPISFITQGKKNTSTEILKKCAFERAARKNQLRCKRRACCAPRTSCKYPTASKHAKNAKKINNSIALRTYNRSSKHKEAYKGLETYKEIAQSKLERDKPHYFSYRFTKSETNSENTKCECTIQKNYKSELQFWHFLATSRHNSLVEKIECIKNLMNKMKVKRKEKERNKKKVFYYHFFLEDLNKYIETHIDISHISAPYDYTDSCKNNMCSIYETKPETLGEIYEETQTDLKWWVNSMSVITEKTEKMKKECSIDDAALKEKLHFILKLPEILRDLILITPEILSKTKQEMEKAFDSEAREVFCAIEYLYYLVNNDSDKMDAAYKKVKALFVKAKPIDDYTTMDVYRWTYYIFCIFYQCAPFTCVNDATDITKYIENKEAHIRSIFESYCPCIPKNGVFRLHGKRAITQLKINEYEKQAKIYKHIPKPSRSKIDAQPSKVINTKESMVEYLKIGHSDHYHIQFVNNSCHTVKTIPIPCFYISEDSTDGESSYIQKKIHSIGDIVDYLKSILKSTYPERNSDFNVYAFSYSRSSRAWAIINHLAEISHKMKLKIDCTLGEMSAEDIDVPFYYFEENIYTTRFAAANFISQNTLGTNGAIKIPIFLTNFMVKSTIVAPYMWDKSTYVFSTRKCYSSDYLIRCNNIFQNNFNKDADSLKPQNAPSENKSLSKENYISYYYSDFFVRNIYSLESCTEECFNMCASNKLSQSGCVKSISWFAQIKRSIREYTNYCFSIFEGPRIQKKYVNQCDRETASKFLNMLQRDSSLGDKVTYGLCIYHRSFDGVEVAVPIMCEKMRRLLSKNINDKLKSMYANWENNILPPRIDIKDIKKNTPVFITVKTFNYKQENLGMHYEIMAALFHNNNNSILKSETNPSTSL</sequence>
<proteinExistence type="predicted"/>
<reference evidence="2 3" key="1">
    <citation type="journal article" date="2014" name="Genome Announc.">
        <title>Genome Sequence of the Microsporidian Species Nematocida sp1 Strain ERTm6 (ATCC PRA-372).</title>
        <authorList>
            <person name="Bakowski M.A."/>
            <person name="Priest M."/>
            <person name="Young S."/>
            <person name="Cuomo C.A."/>
            <person name="Troemel E.R."/>
        </authorList>
    </citation>
    <scope>NUCLEOTIDE SEQUENCE [LARGE SCALE GENOMIC DNA]</scope>
    <source>
        <strain evidence="2 3">ERTm6</strain>
    </source>
</reference>
<accession>A0A086J2Y5</accession>
<dbReference type="RefSeq" id="XP_052905058.1">
    <property type="nucleotide sequence ID" value="XM_053048298.1"/>
</dbReference>
<dbReference type="HOGENOM" id="CLU_302289_0_0_1"/>
<dbReference type="EMBL" id="AKIJ01000002">
    <property type="protein sequence ID" value="KFG26503.1"/>
    <property type="molecule type" value="Genomic_DNA"/>
</dbReference>